<proteinExistence type="inferred from homology"/>
<dbReference type="Pfam" id="PF01812">
    <property type="entry name" value="5-FTHF_cyc-lig"/>
    <property type="match status" value="1"/>
</dbReference>
<gene>
    <name evidence="5" type="ORF">NNX28_05325</name>
</gene>
<dbReference type="NCBIfam" id="TIGR02727">
    <property type="entry name" value="MTHFS_bact"/>
    <property type="match status" value="1"/>
</dbReference>
<dbReference type="InterPro" id="IPR037171">
    <property type="entry name" value="NagB/RpiA_transferase-like"/>
</dbReference>
<dbReference type="RefSeq" id="WP_255865059.1">
    <property type="nucleotide sequence ID" value="NZ_CP104263.1"/>
</dbReference>
<keyword evidence="3 4" id="KW-0067">ATP-binding</keyword>
<dbReference type="InterPro" id="IPR002698">
    <property type="entry name" value="FTHF_cligase"/>
</dbReference>
<comment type="cofactor">
    <cofactor evidence="4">
        <name>Mg(2+)</name>
        <dbReference type="ChEBI" id="CHEBI:18420"/>
    </cofactor>
</comment>
<evidence type="ECO:0000256" key="2">
    <source>
        <dbReference type="ARBA" id="ARBA00022741"/>
    </source>
</evidence>
<dbReference type="Proteomes" id="UP001206924">
    <property type="component" value="Unassembled WGS sequence"/>
</dbReference>
<evidence type="ECO:0000256" key="3">
    <source>
        <dbReference type="ARBA" id="ARBA00022840"/>
    </source>
</evidence>
<dbReference type="GO" id="GO:0030272">
    <property type="term" value="F:5-formyltetrahydrofolate cyclo-ligase activity"/>
    <property type="evidence" value="ECO:0007669"/>
    <property type="project" value="UniProtKB-EC"/>
</dbReference>
<keyword evidence="4" id="KW-0479">Metal-binding</keyword>
<evidence type="ECO:0000313" key="5">
    <source>
        <dbReference type="EMBL" id="MCQ1949350.1"/>
    </source>
</evidence>
<name>A0ABT1NNY9_9MICC</name>
<keyword evidence="6" id="KW-1185">Reference proteome</keyword>
<keyword evidence="5" id="KW-0436">Ligase</keyword>
<keyword evidence="2 4" id="KW-0547">Nucleotide-binding</keyword>
<dbReference type="SUPFAM" id="SSF100950">
    <property type="entry name" value="NagB/RpiA/CoA transferase-like"/>
    <property type="match status" value="1"/>
</dbReference>
<sequence>MCARAKDQARKDFLRLRRELTAEDRAEAAQGLARVGLQGVQQRVPRGGTVAGYLSVGSEPGMDALLPGLVKAGYRVVVPVCEPEWQLSWCDWTPETELVPGMHGSLLEPAGQRYAASDLPELGLVLVPALAADSAGGRMGKGGGYYDRFLARLRADGNPAAAVAVVFEHEYVPVGTFETTSLDAPVDAVLTPEAWRAVPSEHMYT</sequence>
<dbReference type="Gene3D" id="3.40.50.10420">
    <property type="entry name" value="NagB/RpiA/CoA transferase-like"/>
    <property type="match status" value="1"/>
</dbReference>
<evidence type="ECO:0000256" key="4">
    <source>
        <dbReference type="RuleBase" id="RU361279"/>
    </source>
</evidence>
<reference evidence="5 6" key="1">
    <citation type="submission" date="2022-07" db="EMBL/GenBank/DDBJ databases">
        <title>Novel species in genus Arthrobacter.</title>
        <authorList>
            <person name="Liu Y."/>
        </authorList>
    </citation>
    <scope>NUCLEOTIDE SEQUENCE [LARGE SCALE GENOMIC DNA]</scope>
    <source>
        <strain evidence="6">zg-Y859</strain>
    </source>
</reference>
<dbReference type="PIRSF" id="PIRSF006806">
    <property type="entry name" value="FTHF_cligase"/>
    <property type="match status" value="1"/>
</dbReference>
<comment type="similarity">
    <text evidence="1 4">Belongs to the 5-formyltetrahydrofolate cyclo-ligase family.</text>
</comment>
<evidence type="ECO:0000256" key="1">
    <source>
        <dbReference type="ARBA" id="ARBA00010638"/>
    </source>
</evidence>
<dbReference type="PANTHER" id="PTHR23407">
    <property type="entry name" value="ATPASE INHIBITOR/5-FORMYLTETRAHYDROFOLATE CYCLO-LIGASE"/>
    <property type="match status" value="1"/>
</dbReference>
<protein>
    <recommendedName>
        <fullName evidence="4">5-formyltetrahydrofolate cyclo-ligase</fullName>
        <ecNumber evidence="4">6.3.3.2</ecNumber>
    </recommendedName>
</protein>
<comment type="caution">
    <text evidence="5">The sequence shown here is derived from an EMBL/GenBank/DDBJ whole genome shotgun (WGS) entry which is preliminary data.</text>
</comment>
<comment type="catalytic activity">
    <reaction evidence="4">
        <text>(6S)-5-formyl-5,6,7,8-tetrahydrofolate + ATP = (6R)-5,10-methenyltetrahydrofolate + ADP + phosphate</text>
        <dbReference type="Rhea" id="RHEA:10488"/>
        <dbReference type="ChEBI" id="CHEBI:30616"/>
        <dbReference type="ChEBI" id="CHEBI:43474"/>
        <dbReference type="ChEBI" id="CHEBI:57455"/>
        <dbReference type="ChEBI" id="CHEBI:57457"/>
        <dbReference type="ChEBI" id="CHEBI:456216"/>
        <dbReference type="EC" id="6.3.3.2"/>
    </reaction>
</comment>
<organism evidence="5 6">
    <name type="scientific">Arthrobacter jinronghuae</name>
    <dbReference type="NCBI Taxonomy" id="2964609"/>
    <lineage>
        <taxon>Bacteria</taxon>
        <taxon>Bacillati</taxon>
        <taxon>Actinomycetota</taxon>
        <taxon>Actinomycetes</taxon>
        <taxon>Micrococcales</taxon>
        <taxon>Micrococcaceae</taxon>
        <taxon>Arthrobacter</taxon>
    </lineage>
</organism>
<dbReference type="EMBL" id="JANFLP010000006">
    <property type="protein sequence ID" value="MCQ1949350.1"/>
    <property type="molecule type" value="Genomic_DNA"/>
</dbReference>
<keyword evidence="4" id="KW-0460">Magnesium</keyword>
<dbReference type="InterPro" id="IPR024185">
    <property type="entry name" value="FTHF_cligase-like_sf"/>
</dbReference>
<dbReference type="EC" id="6.3.3.2" evidence="4"/>
<evidence type="ECO:0000313" key="6">
    <source>
        <dbReference type="Proteomes" id="UP001206924"/>
    </source>
</evidence>
<accession>A0ABT1NNY9</accession>
<dbReference type="PANTHER" id="PTHR23407:SF1">
    <property type="entry name" value="5-FORMYLTETRAHYDROFOLATE CYCLO-LIGASE"/>
    <property type="match status" value="1"/>
</dbReference>